<proteinExistence type="predicted"/>
<comment type="caution">
    <text evidence="2">The sequence shown here is derived from an EMBL/GenBank/DDBJ whole genome shotgun (WGS) entry which is preliminary data.</text>
</comment>
<dbReference type="InParanoid" id="A0A1Y2BA36"/>
<reference evidence="2 3" key="1">
    <citation type="submission" date="2016-07" db="EMBL/GenBank/DDBJ databases">
        <title>Pervasive Adenine N6-methylation of Active Genes in Fungi.</title>
        <authorList>
            <consortium name="DOE Joint Genome Institute"/>
            <person name="Mondo S.J."/>
            <person name="Dannebaum R.O."/>
            <person name="Kuo R.C."/>
            <person name="Labutti K."/>
            <person name="Haridas S."/>
            <person name="Kuo A."/>
            <person name="Salamov A."/>
            <person name="Ahrendt S.R."/>
            <person name="Lipzen A."/>
            <person name="Sullivan W."/>
            <person name="Andreopoulos W.B."/>
            <person name="Clum A."/>
            <person name="Lindquist E."/>
            <person name="Daum C."/>
            <person name="Ramamoorthy G.K."/>
            <person name="Gryganskyi A."/>
            <person name="Culley D."/>
            <person name="Magnuson J.K."/>
            <person name="James T.Y."/>
            <person name="O'Malley M.A."/>
            <person name="Stajich J.E."/>
            <person name="Spatafora J.W."/>
            <person name="Visel A."/>
            <person name="Grigoriev I.V."/>
        </authorList>
    </citation>
    <scope>NUCLEOTIDE SEQUENCE [LARGE SCALE GENOMIC DNA]</scope>
    <source>
        <strain evidence="2 3">68-887.2</strain>
    </source>
</reference>
<accession>A0A1Y2BA36</accession>
<dbReference type="AlphaFoldDB" id="A0A1Y2BA36"/>
<feature type="region of interest" description="Disordered" evidence="1">
    <location>
        <begin position="46"/>
        <end position="67"/>
    </location>
</feature>
<protein>
    <submittedName>
        <fullName evidence="2">Uncharacterized protein</fullName>
    </submittedName>
</protein>
<gene>
    <name evidence="2" type="ORF">BCR39DRAFT_587480</name>
</gene>
<feature type="compositionally biased region" description="Polar residues" evidence="1">
    <location>
        <begin position="1"/>
        <end position="24"/>
    </location>
</feature>
<keyword evidence="3" id="KW-1185">Reference proteome</keyword>
<sequence length="486" mass="52411">MYQLQNASADNYTCRNPEHTQVPQGQDYPGPEILVFAVTPHHTLNSVAAKGRRRTGPQKTSRHPRRLELGQTVDNRDRPPGLHVIATTFGPTRVCFGTSVCAPGGSLVSDLSYQEGVSIFGRRDGIENLSETVVSGARMPGETIDSIEECEIDMTEYSEVRIYTLGSPVHLCTLNKGSESRGEESTGPESTGPECTSPHIQSLADKNAMDPFWSPDQQITYGLPSGLTSGPSDGERETSDPSAWNPTVPVVDRFDSAEINTSPVPTSTEGLWQRSPEQMTGIEISGVEDPGIGNSFFQQSNTYLSYEDLQASFSGIGTGSGDYSGDTVGLITHSVEERGLPIYRVADTADCTIVRFPSSTGPGLTFNHPHGVSIEAIGNNVGFTCHSVPVSAQGEEITEDSDAYSNAQPILGVKFVMNTLEEGSSLVRLRSRQDPKNKYRVATFNGRSSCVPDEPLGIEGTSALQGAYDFTTNDRYGNVADNETRP</sequence>
<feature type="region of interest" description="Disordered" evidence="1">
    <location>
        <begin position="176"/>
        <end position="248"/>
    </location>
</feature>
<evidence type="ECO:0000313" key="2">
    <source>
        <dbReference type="EMBL" id="ORY31380.1"/>
    </source>
</evidence>
<dbReference type="EMBL" id="MCFC01000015">
    <property type="protein sequence ID" value="ORY31380.1"/>
    <property type="molecule type" value="Genomic_DNA"/>
</dbReference>
<organism evidence="2 3">
    <name type="scientific">Naematelia encephala</name>
    <dbReference type="NCBI Taxonomy" id="71784"/>
    <lineage>
        <taxon>Eukaryota</taxon>
        <taxon>Fungi</taxon>
        <taxon>Dikarya</taxon>
        <taxon>Basidiomycota</taxon>
        <taxon>Agaricomycotina</taxon>
        <taxon>Tremellomycetes</taxon>
        <taxon>Tremellales</taxon>
        <taxon>Naemateliaceae</taxon>
        <taxon>Naematelia</taxon>
    </lineage>
</organism>
<feature type="region of interest" description="Disordered" evidence="1">
    <location>
        <begin position="1"/>
        <end position="25"/>
    </location>
</feature>
<evidence type="ECO:0000313" key="3">
    <source>
        <dbReference type="Proteomes" id="UP000193986"/>
    </source>
</evidence>
<feature type="compositionally biased region" description="Polar residues" evidence="1">
    <location>
        <begin position="215"/>
        <end position="231"/>
    </location>
</feature>
<feature type="compositionally biased region" description="Basic residues" evidence="1">
    <location>
        <begin position="50"/>
        <end position="65"/>
    </location>
</feature>
<dbReference type="Proteomes" id="UP000193986">
    <property type="component" value="Unassembled WGS sequence"/>
</dbReference>
<evidence type="ECO:0000256" key="1">
    <source>
        <dbReference type="SAM" id="MobiDB-lite"/>
    </source>
</evidence>
<name>A0A1Y2BA36_9TREE</name>